<name>A0A3M0SZQ7_9CLOT</name>
<reference evidence="1 2" key="1">
    <citation type="submission" date="2018-10" db="EMBL/GenBank/DDBJ databases">
        <title>Genome-centric metagenomics revealed C2 chemical producing, CO utilizing Clostridium with novel acetogenic gene cluster.</title>
        <authorList>
            <person name="Kang H."/>
            <person name="Park B."/>
            <person name="Choi I.G."/>
            <person name="Chang I.S."/>
        </authorList>
    </citation>
    <scope>NUCLEOTIDE SEQUENCE [LARGE SCALE GENOMIC DNA]</scope>
    <source>
        <strain evidence="1 2">H21-9</strain>
    </source>
</reference>
<sequence length="155" mass="18074">MSFFIFWRKEGEKLEDKNCKDCVQIENLKNKMGDLEKDLKESEKKVYDITLKLQDRVGSLERQGDKNEERVSMIFNILNEIKDSVKVIADKIDDFERHPPDSTLIEALKIDMKELSARIKVVEDKPAKKWDDTTKTIMLVVVTQIAIFIISKILN</sequence>
<protein>
    <submittedName>
        <fullName evidence="1">Uncharacterized protein</fullName>
    </submittedName>
</protein>
<comment type="caution">
    <text evidence="1">The sequence shown here is derived from an EMBL/GenBank/DDBJ whole genome shotgun (WGS) entry which is preliminary data.</text>
</comment>
<organism evidence="1 2">
    <name type="scientific">Clostridium autoethanogenum</name>
    <dbReference type="NCBI Taxonomy" id="84023"/>
    <lineage>
        <taxon>Bacteria</taxon>
        <taxon>Bacillati</taxon>
        <taxon>Bacillota</taxon>
        <taxon>Clostridia</taxon>
        <taxon>Eubacteriales</taxon>
        <taxon>Clostridiaceae</taxon>
        <taxon>Clostridium</taxon>
    </lineage>
</organism>
<evidence type="ECO:0000313" key="1">
    <source>
        <dbReference type="EMBL" id="RMD03252.1"/>
    </source>
</evidence>
<dbReference type="Proteomes" id="UP000277999">
    <property type="component" value="Unassembled WGS sequence"/>
</dbReference>
<proteinExistence type="predicted"/>
<dbReference type="AlphaFoldDB" id="A0A3M0SZQ7"/>
<gene>
    <name evidence="1" type="ORF">D9O40_03670</name>
</gene>
<accession>A0A3M0SZQ7</accession>
<dbReference type="EMBL" id="RFAQ01000006">
    <property type="protein sequence ID" value="RMD03252.1"/>
    <property type="molecule type" value="Genomic_DNA"/>
</dbReference>
<evidence type="ECO:0000313" key="2">
    <source>
        <dbReference type="Proteomes" id="UP000277999"/>
    </source>
</evidence>